<evidence type="ECO:0000313" key="1">
    <source>
        <dbReference type="EMBL" id="MCL6422338.1"/>
    </source>
</evidence>
<dbReference type="RefSeq" id="WP_249736443.1">
    <property type="nucleotide sequence ID" value="NZ_JAKNCJ010000001.1"/>
</dbReference>
<gene>
    <name evidence="1" type="ORF">Bequi_02890</name>
</gene>
<dbReference type="EMBL" id="JAKNCJ010000001">
    <property type="protein sequence ID" value="MCL6422338.1"/>
    <property type="molecule type" value="Genomic_DNA"/>
</dbReference>
<proteinExistence type="predicted"/>
<comment type="caution">
    <text evidence="1">The sequence shown here is derived from an EMBL/GenBank/DDBJ whole genome shotgun (WGS) entry which is preliminary data.</text>
</comment>
<name>A0ABT0QXD8_9MICO</name>
<reference evidence="1" key="1">
    <citation type="submission" date="2022-02" db="EMBL/GenBank/DDBJ databases">
        <authorList>
            <person name="Lee M."/>
            <person name="Kim S.-J."/>
            <person name="Jung M.-Y."/>
        </authorList>
    </citation>
    <scope>NUCLEOTIDE SEQUENCE</scope>
    <source>
        <strain evidence="1">JHP9</strain>
    </source>
</reference>
<evidence type="ECO:0000313" key="2">
    <source>
        <dbReference type="Proteomes" id="UP001203761"/>
    </source>
</evidence>
<sequence length="292" mass="31257">MSGAAAEIAQHRLELPAGTDPAAVLAMIRSVRPDAREDLEGIDLGGGARLVQDAATPSVWTLHAPRSREAQDPHPPPDSRGYARAFPLGIPFGEERELLDLAVSLARRFRGAVVTDGGERLAPHPFSVRDLSVVSPNPLIAGDLLALLQAIEPEAHLEVPPPGVDTTGYVIAIPLSLRAQDDAALSFGTDPTQIGLPADEREDDELLVRLGPSVKPVALAAVPWLRRAVDYQIVHLLADEPEESLERPSPEIAARWEQVYRRAGRIAGVIVEAVGGYVVDLEGFLVDPADLV</sequence>
<accession>A0ABT0QXD8</accession>
<keyword evidence="2" id="KW-1185">Reference proteome</keyword>
<protein>
    <submittedName>
        <fullName evidence="1">Uncharacterized protein</fullName>
    </submittedName>
</protein>
<organism evidence="1 2">
    <name type="scientific">Brachybacterium equifaecis</name>
    <dbReference type="NCBI Taxonomy" id="2910770"/>
    <lineage>
        <taxon>Bacteria</taxon>
        <taxon>Bacillati</taxon>
        <taxon>Actinomycetota</taxon>
        <taxon>Actinomycetes</taxon>
        <taxon>Micrococcales</taxon>
        <taxon>Dermabacteraceae</taxon>
        <taxon>Brachybacterium</taxon>
    </lineage>
</organism>
<dbReference type="Proteomes" id="UP001203761">
    <property type="component" value="Unassembled WGS sequence"/>
</dbReference>